<feature type="transmembrane region" description="Helical" evidence="11">
    <location>
        <begin position="831"/>
        <end position="850"/>
    </location>
</feature>
<evidence type="ECO:0000256" key="8">
    <source>
        <dbReference type="ARBA" id="ARBA00023136"/>
    </source>
</evidence>
<feature type="compositionally biased region" description="Basic and acidic residues" evidence="10">
    <location>
        <begin position="210"/>
        <end position="227"/>
    </location>
</feature>
<dbReference type="Proteomes" id="UP000027361">
    <property type="component" value="Unassembled WGS sequence"/>
</dbReference>
<protein>
    <recommendedName>
        <fullName evidence="14">GPI transamidase component PIG-S</fullName>
    </recommendedName>
</protein>
<keyword evidence="7 11" id="KW-1133">Transmembrane helix</keyword>
<dbReference type="RefSeq" id="XP_013241953.1">
    <property type="nucleotide sequence ID" value="XM_013386499.1"/>
</dbReference>
<feature type="region of interest" description="Disordered" evidence="10">
    <location>
        <begin position="512"/>
        <end position="538"/>
    </location>
</feature>
<dbReference type="HOGENOM" id="CLU_328777_0_0_1"/>
<feature type="region of interest" description="Disordered" evidence="10">
    <location>
        <begin position="420"/>
        <end position="453"/>
    </location>
</feature>
<keyword evidence="4" id="KW-0337">GPI-anchor biosynthesis</keyword>
<keyword evidence="9" id="KW-0325">Glycoprotein</keyword>
<dbReference type="InParanoid" id="A0A066VTF1"/>
<keyword evidence="8 11" id="KW-0472">Membrane</keyword>
<evidence type="ECO:0000256" key="7">
    <source>
        <dbReference type="ARBA" id="ARBA00022989"/>
    </source>
</evidence>
<sequence>MTTGKGVLSVAVPAASTLADAVVIASNDDSSPALTKPRSTFQSDRSKVRIIFSFVVTILLALPVWWKTTSIERLPLPRAQLANWSDRLAQAHFGDAATAQHCVFELPIRLHLSIHDSLVEDLVSGSARGEGAVGGTGVAEQTLELLAKLSAESAALLAQHAVAAQPQNVSSAACVRFLVTYEKSVAHAGALAMVESQRLTALEHGQAAKRDVEQLRDVTREAQEERRPSRKHEHHSRMSSAALAADQSSAASAQELRQRLDMHPIQKDLGLKEEVDEAETHLAFAETPSSLLQPRRAMGAMEAYSVLDYRIHLYGEDLGASDTSEAAQHDLAVPISKSERSTVGIAQTLVDNFLHVFPLYCLSAASSRPQACASPAGVESGKAIQHEKTVELVFSLVHEDASDGGAYTAWDIAGPLHNQAQLGSAGQSNDGPHHARRRRGSASVSSVEEPRAAGNLQSSLSDILDALSEQSIHDFKIETQMLFYAPLAFKPHLKTTLTPQTSYIQVEREVEVEVDEDDSKDASPADGGEVLLSDENEVEKPRRYRKELRRFMQEVRTDAVHHDYAVDMEDLKIFVNAGEWSLGASTPSLPRELRQRGRFPAASGASHDNLAEAGDEPRTLHFLLFVPSAKHAPLRIRDPRTGNFSSSKSWVIPQWGGVVLLDRKGIQSSEANDLHGVLPEQSLVEAVTLWNIHLRALLGLPRSAYGLSQATSASANPTVTSFEVDLLGIARIKENIRNSIETLDSIIKLVDKLQNLGVDKTVQADFRQSIACLNQIEERLSSTLATVDCTDSKSKLSELLQLSSDASRYASHSFFNPLMITQLYFPDEHKYAVYTPLFGPVSVPIIVALLKELKGRLKQRKQRQNQVPKDRKRQ</sequence>
<evidence type="ECO:0000256" key="4">
    <source>
        <dbReference type="ARBA" id="ARBA00022502"/>
    </source>
</evidence>
<evidence type="ECO:0000256" key="10">
    <source>
        <dbReference type="SAM" id="MobiDB-lite"/>
    </source>
</evidence>
<evidence type="ECO:0000256" key="2">
    <source>
        <dbReference type="ARBA" id="ARBA00004687"/>
    </source>
</evidence>
<evidence type="ECO:0000313" key="12">
    <source>
        <dbReference type="EMBL" id="KDN42089.1"/>
    </source>
</evidence>
<dbReference type="STRING" id="1037660.A0A066VTF1"/>
<evidence type="ECO:0000256" key="3">
    <source>
        <dbReference type="ARBA" id="ARBA00005316"/>
    </source>
</evidence>
<dbReference type="FunCoup" id="A0A066VTF1">
    <property type="interactions" value="496"/>
</dbReference>
<dbReference type="Pfam" id="PF10510">
    <property type="entry name" value="PIG-S"/>
    <property type="match status" value="1"/>
</dbReference>
<evidence type="ECO:0000256" key="5">
    <source>
        <dbReference type="ARBA" id="ARBA00022692"/>
    </source>
</evidence>
<dbReference type="UniPathway" id="UPA00196"/>
<dbReference type="PANTHER" id="PTHR21072">
    <property type="entry name" value="GPI TRANSAMIDASE COMPONENT PIG-S"/>
    <property type="match status" value="1"/>
</dbReference>
<feature type="compositionally biased region" description="Low complexity" evidence="10">
    <location>
        <begin position="239"/>
        <end position="253"/>
    </location>
</feature>
<dbReference type="GeneID" id="25264856"/>
<dbReference type="OrthoDB" id="28748at2759"/>
<evidence type="ECO:0000256" key="11">
    <source>
        <dbReference type="SAM" id="Phobius"/>
    </source>
</evidence>
<comment type="similarity">
    <text evidence="3">Belongs to the PIGS family.</text>
</comment>
<feature type="region of interest" description="Disordered" evidence="10">
    <location>
        <begin position="210"/>
        <end position="255"/>
    </location>
</feature>
<accession>A0A066VTF1</accession>
<evidence type="ECO:0000256" key="6">
    <source>
        <dbReference type="ARBA" id="ARBA00022824"/>
    </source>
</evidence>
<proteinExistence type="inferred from homology"/>
<evidence type="ECO:0000313" key="13">
    <source>
        <dbReference type="Proteomes" id="UP000027361"/>
    </source>
</evidence>
<comment type="pathway">
    <text evidence="2">Glycolipid biosynthesis; glycosylphosphatidylinositol-anchor biosynthesis.</text>
</comment>
<dbReference type="InterPro" id="IPR019540">
    <property type="entry name" value="PtdIno-glycan_biosynth_class_S"/>
</dbReference>
<comment type="caution">
    <text evidence="12">The sequence shown here is derived from an EMBL/GenBank/DDBJ whole genome shotgun (WGS) entry which is preliminary data.</text>
</comment>
<dbReference type="EMBL" id="JMSN01000073">
    <property type="protein sequence ID" value="KDN42089.1"/>
    <property type="molecule type" value="Genomic_DNA"/>
</dbReference>
<keyword evidence="13" id="KW-1185">Reference proteome</keyword>
<keyword evidence="5 11" id="KW-0812">Transmembrane</keyword>
<gene>
    <name evidence="12" type="ORF">K437DRAFT_258029</name>
</gene>
<name>A0A066VTF1_TILAU</name>
<dbReference type="PANTHER" id="PTHR21072:SF13">
    <property type="entry name" value="GPI TRANSAMIDASE COMPONENT PIG-S"/>
    <property type="match status" value="1"/>
</dbReference>
<dbReference type="GO" id="GO:0006506">
    <property type="term" value="P:GPI anchor biosynthetic process"/>
    <property type="evidence" value="ECO:0007669"/>
    <property type="project" value="UniProtKB-UniPathway"/>
</dbReference>
<evidence type="ECO:0000256" key="1">
    <source>
        <dbReference type="ARBA" id="ARBA00004477"/>
    </source>
</evidence>
<dbReference type="GO" id="GO:0016255">
    <property type="term" value="P:attachment of GPI anchor to protein"/>
    <property type="evidence" value="ECO:0007669"/>
    <property type="project" value="InterPro"/>
</dbReference>
<keyword evidence="6" id="KW-0256">Endoplasmic reticulum</keyword>
<organism evidence="12 13">
    <name type="scientific">Tilletiaria anomala (strain ATCC 24038 / CBS 436.72 / UBC 951)</name>
    <dbReference type="NCBI Taxonomy" id="1037660"/>
    <lineage>
        <taxon>Eukaryota</taxon>
        <taxon>Fungi</taxon>
        <taxon>Dikarya</taxon>
        <taxon>Basidiomycota</taxon>
        <taxon>Ustilaginomycotina</taxon>
        <taxon>Exobasidiomycetes</taxon>
        <taxon>Georgefischeriales</taxon>
        <taxon>Tilletiariaceae</taxon>
        <taxon>Tilletiaria</taxon>
    </lineage>
</organism>
<evidence type="ECO:0000256" key="9">
    <source>
        <dbReference type="ARBA" id="ARBA00023180"/>
    </source>
</evidence>
<feature type="transmembrane region" description="Helical" evidence="11">
    <location>
        <begin position="48"/>
        <end position="66"/>
    </location>
</feature>
<dbReference type="AlphaFoldDB" id="A0A066VTF1"/>
<comment type="subcellular location">
    <subcellularLocation>
        <location evidence="1">Endoplasmic reticulum membrane</location>
        <topology evidence="1">Multi-pass membrane protein</topology>
    </subcellularLocation>
</comment>
<dbReference type="GO" id="GO:0042765">
    <property type="term" value="C:GPI-anchor transamidase complex"/>
    <property type="evidence" value="ECO:0007669"/>
    <property type="project" value="InterPro"/>
</dbReference>
<reference evidence="12 13" key="1">
    <citation type="submission" date="2014-05" db="EMBL/GenBank/DDBJ databases">
        <title>Draft genome sequence of a rare smut relative, Tilletiaria anomala UBC 951.</title>
        <authorList>
            <consortium name="DOE Joint Genome Institute"/>
            <person name="Toome M."/>
            <person name="Kuo A."/>
            <person name="Henrissat B."/>
            <person name="Lipzen A."/>
            <person name="Tritt A."/>
            <person name="Yoshinaga Y."/>
            <person name="Zane M."/>
            <person name="Barry K."/>
            <person name="Grigoriev I.V."/>
            <person name="Spatafora J.W."/>
            <person name="Aimea M.C."/>
        </authorList>
    </citation>
    <scope>NUCLEOTIDE SEQUENCE [LARGE SCALE GENOMIC DNA]</scope>
    <source>
        <strain evidence="12 13">UBC 951</strain>
    </source>
</reference>
<feature type="compositionally biased region" description="Polar residues" evidence="10">
    <location>
        <begin position="420"/>
        <end position="430"/>
    </location>
</feature>
<evidence type="ECO:0008006" key="14">
    <source>
        <dbReference type="Google" id="ProtNLM"/>
    </source>
</evidence>
<feature type="compositionally biased region" description="Basic residues" evidence="10">
    <location>
        <begin position="228"/>
        <end position="237"/>
    </location>
</feature>